<comment type="caution">
    <text evidence="5">The sequence shown here is derived from an EMBL/GenBank/DDBJ whole genome shotgun (WGS) entry which is preliminary data.</text>
</comment>
<protein>
    <recommendedName>
        <fullName evidence="3">N-acetyltransferase domain-containing protein</fullName>
    </recommendedName>
</protein>
<keyword evidence="1" id="KW-0808">Transferase</keyword>
<sequence>MSIRRYQPGDEEDCLSVWENSTRLAHGAFFSEEFIAKERINHATFYLPKLDTWVYVDDGHAVGFMVLIGNEVGGLFVHGSHHGKGYGRALVDKARDMHGNLEVEVFENNPIGRRFYDRYGFVSRDGPGNVHRHEETRENLLRLYYTAPK</sequence>
<dbReference type="PANTHER" id="PTHR43800">
    <property type="entry name" value="PEPTIDYL-LYSINE N-ACETYLTRANSFERASE YJAB"/>
    <property type="match status" value="1"/>
</dbReference>
<dbReference type="InterPro" id="IPR000182">
    <property type="entry name" value="GNAT_dom"/>
</dbReference>
<name>A0A9K3GGM4_9EUKA</name>
<dbReference type="PANTHER" id="PTHR43800:SF1">
    <property type="entry name" value="PEPTIDYL-LYSINE N-ACETYLTRANSFERASE YJAB"/>
    <property type="match status" value="1"/>
</dbReference>
<organism evidence="5 6">
    <name type="scientific">Kipferlia bialata</name>
    <dbReference type="NCBI Taxonomy" id="797122"/>
    <lineage>
        <taxon>Eukaryota</taxon>
        <taxon>Metamonada</taxon>
        <taxon>Carpediemonas-like organisms</taxon>
        <taxon>Kipferlia</taxon>
    </lineage>
</organism>
<feature type="domain" description="N-acetyltransferase" evidence="3">
    <location>
        <begin position="1"/>
        <end position="148"/>
    </location>
</feature>
<evidence type="ECO:0000256" key="2">
    <source>
        <dbReference type="ARBA" id="ARBA00023315"/>
    </source>
</evidence>
<dbReference type="Pfam" id="PF13508">
    <property type="entry name" value="Acetyltransf_7"/>
    <property type="match status" value="1"/>
</dbReference>
<accession>A0A9K3GGM4</accession>
<dbReference type="PROSITE" id="PS51186">
    <property type="entry name" value="GNAT"/>
    <property type="match status" value="1"/>
</dbReference>
<dbReference type="Gene3D" id="3.40.630.30">
    <property type="match status" value="1"/>
</dbReference>
<dbReference type="OrthoDB" id="9975416at2759"/>
<dbReference type="EMBL" id="BDIP01000563">
    <property type="protein sequence ID" value="GIQ82017.1"/>
    <property type="molecule type" value="Genomic_DNA"/>
</dbReference>
<reference evidence="5 6" key="2">
    <citation type="journal article" date="2018" name="PLoS ONE">
        <title>The draft genome of Kipferlia bialata reveals reductive genome evolution in fornicate parasites.</title>
        <authorList>
            <person name="Tanifuji G."/>
            <person name="Takabayashi S."/>
            <person name="Kume K."/>
            <person name="Takagi M."/>
            <person name="Nakayama T."/>
            <person name="Kamikawa R."/>
            <person name="Inagaki Y."/>
            <person name="Hashimoto T."/>
        </authorList>
    </citation>
    <scope>NUCLEOTIDE SEQUENCE [LARGE SCALE GENOMIC DNA]</scope>
    <source>
        <strain evidence="5">NY0173</strain>
    </source>
</reference>
<dbReference type="InterPro" id="IPR016181">
    <property type="entry name" value="Acyl_CoA_acyltransferase"/>
</dbReference>
<evidence type="ECO:0000313" key="5">
    <source>
        <dbReference type="EMBL" id="GIQ82288.1"/>
    </source>
</evidence>
<keyword evidence="2" id="KW-0012">Acyltransferase</keyword>
<evidence type="ECO:0000313" key="4">
    <source>
        <dbReference type="EMBL" id="GIQ82017.1"/>
    </source>
</evidence>
<reference evidence="5" key="1">
    <citation type="submission" date="2016-10" db="EMBL/GenBank/DDBJ databases">
        <authorList>
            <person name="Tanifuji G."/>
            <person name="Kume K."/>
            <person name="Nakayama T."/>
            <person name="Takabayashi S."/>
            <person name="Hashimoto T."/>
        </authorList>
    </citation>
    <scope>NUCLEOTIDE SEQUENCE</scope>
    <source>
        <strain evidence="5">NY0173</strain>
    </source>
</reference>
<evidence type="ECO:0000313" key="6">
    <source>
        <dbReference type="Proteomes" id="UP000265618"/>
    </source>
</evidence>
<gene>
    <name evidence="4" type="ORF">KIPB_003081</name>
    <name evidence="5" type="ORF">KIPB_003395</name>
</gene>
<evidence type="ECO:0000256" key="1">
    <source>
        <dbReference type="ARBA" id="ARBA00022679"/>
    </source>
</evidence>
<dbReference type="Proteomes" id="UP000265618">
    <property type="component" value="Unassembled WGS sequence"/>
</dbReference>
<dbReference type="SUPFAM" id="SSF55729">
    <property type="entry name" value="Acyl-CoA N-acyltransferases (Nat)"/>
    <property type="match status" value="1"/>
</dbReference>
<evidence type="ECO:0000259" key="3">
    <source>
        <dbReference type="PROSITE" id="PS51186"/>
    </source>
</evidence>
<dbReference type="CDD" id="cd04301">
    <property type="entry name" value="NAT_SF"/>
    <property type="match status" value="1"/>
</dbReference>
<dbReference type="EMBL" id="BDIP01000647">
    <property type="protein sequence ID" value="GIQ82288.1"/>
    <property type="molecule type" value="Genomic_DNA"/>
</dbReference>
<dbReference type="GO" id="GO:0016747">
    <property type="term" value="F:acyltransferase activity, transferring groups other than amino-acyl groups"/>
    <property type="evidence" value="ECO:0007669"/>
    <property type="project" value="InterPro"/>
</dbReference>
<dbReference type="AlphaFoldDB" id="A0A9K3GGM4"/>
<keyword evidence="6" id="KW-1185">Reference proteome</keyword>
<proteinExistence type="predicted"/>